<protein>
    <recommendedName>
        <fullName evidence="4">BZIP transcription factor</fullName>
    </recommendedName>
</protein>
<proteinExistence type="predicted"/>
<sequence length="361" mass="38465">MKKISLLTLIVLDLVSRGIMAQIIETPANTALTLTSDVSLPLGKSLQVDGIPFLRLLAANTGNVMMGIGAGQTNVSGKLNTFIGQQAGFNAVADSNTFVGFQAGFSTTTGKSNTFFGANAGRGNSMGSRNTFVGRNTGLNSSNGDDNVYLGHNAGQYDQGSRNTFLGQGARVIVTSASPLQNATALGSNAQVSASNSVILGNRANVGIGTTAPQTKLEIVNDEDDKSGLRLSKLTSASSPTLNTNQFLTVDAQGDVVLSSYTLKIDSAKQWSDTVLEKDYALKSLTDVERYITEYKHLPGIPSAAEVVKQGVDITYLNAKLLEKIEELTLYMIELKKADQQKDKRIEQLEKQVLQPNTSHP</sequence>
<evidence type="ECO:0000313" key="3">
    <source>
        <dbReference type="Proteomes" id="UP000700732"/>
    </source>
</evidence>
<keyword evidence="3" id="KW-1185">Reference proteome</keyword>
<reference evidence="2 3" key="1">
    <citation type="submission" date="2019-06" db="EMBL/GenBank/DDBJ databases">
        <title>Spirosoma utsteinense sp. nov. isolated from Antarctic ice-free soils.</title>
        <authorList>
            <person name="Tahon G."/>
        </authorList>
    </citation>
    <scope>NUCLEOTIDE SEQUENCE [LARGE SCALE GENOMIC DNA]</scope>
    <source>
        <strain evidence="2 3">LMG 31447</strain>
    </source>
</reference>
<accession>A0ABR6WE19</accession>
<keyword evidence="1" id="KW-0175">Coiled coil</keyword>
<dbReference type="EMBL" id="VFIA01000059">
    <property type="protein sequence ID" value="MBC3794790.1"/>
    <property type="molecule type" value="Genomic_DNA"/>
</dbReference>
<dbReference type="Gene3D" id="2.150.10.10">
    <property type="entry name" value="Serralysin-like metalloprotease, C-terminal"/>
    <property type="match status" value="1"/>
</dbReference>
<gene>
    <name evidence="2" type="ORF">FH603_5322</name>
</gene>
<organism evidence="2 3">
    <name type="scientific">Spirosoma utsteinense</name>
    <dbReference type="NCBI Taxonomy" id="2585773"/>
    <lineage>
        <taxon>Bacteria</taxon>
        <taxon>Pseudomonadati</taxon>
        <taxon>Bacteroidota</taxon>
        <taxon>Cytophagia</taxon>
        <taxon>Cytophagales</taxon>
        <taxon>Cytophagaceae</taxon>
        <taxon>Spirosoma</taxon>
    </lineage>
</organism>
<evidence type="ECO:0000256" key="1">
    <source>
        <dbReference type="SAM" id="Coils"/>
    </source>
</evidence>
<feature type="coiled-coil region" evidence="1">
    <location>
        <begin position="318"/>
        <end position="352"/>
    </location>
</feature>
<evidence type="ECO:0000313" key="2">
    <source>
        <dbReference type="EMBL" id="MBC3794790.1"/>
    </source>
</evidence>
<comment type="caution">
    <text evidence="2">The sequence shown here is derived from an EMBL/GenBank/DDBJ whole genome shotgun (WGS) entry which is preliminary data.</text>
</comment>
<evidence type="ECO:0008006" key="4">
    <source>
        <dbReference type="Google" id="ProtNLM"/>
    </source>
</evidence>
<dbReference type="InterPro" id="IPR011049">
    <property type="entry name" value="Serralysin-like_metalloprot_C"/>
</dbReference>
<dbReference type="Proteomes" id="UP000700732">
    <property type="component" value="Unassembled WGS sequence"/>
</dbReference>
<dbReference type="RefSeq" id="WP_186741650.1">
    <property type="nucleotide sequence ID" value="NZ_VFIA01000059.1"/>
</dbReference>
<name>A0ABR6WE19_9BACT</name>